<keyword evidence="4 6" id="KW-0694">RNA-binding</keyword>
<evidence type="ECO:0000256" key="5">
    <source>
        <dbReference type="ARBA" id="ARBA00022917"/>
    </source>
</evidence>
<dbReference type="Proteomes" id="UP000198287">
    <property type="component" value="Unassembled WGS sequence"/>
</dbReference>
<protein>
    <submittedName>
        <fullName evidence="8 9">Eukaryotic Translation initiation factor 4E</fullName>
    </submittedName>
</protein>
<reference evidence="8 10" key="1">
    <citation type="submission" date="2015-12" db="EMBL/GenBank/DDBJ databases">
        <title>The genome of Folsomia candida.</title>
        <authorList>
            <person name="Faddeeva A."/>
            <person name="Derks M.F."/>
            <person name="Anvar Y."/>
            <person name="Smit S."/>
            <person name="Van Straalen N."/>
            <person name="Roelofs D."/>
        </authorList>
    </citation>
    <scope>NUCLEOTIDE SEQUENCE [LARGE SCALE GENOMIC DNA]</scope>
    <source>
        <strain evidence="8 10">VU population</strain>
        <tissue evidence="8">Whole body</tissue>
    </source>
</reference>
<dbReference type="STRING" id="158441.A0A226EGV9"/>
<keyword evidence="10" id="KW-1185">Reference proteome</keyword>
<dbReference type="InterPro" id="IPR023398">
    <property type="entry name" value="TIF_eIF4e-like"/>
</dbReference>
<dbReference type="GO" id="GO:0006417">
    <property type="term" value="P:regulation of translation"/>
    <property type="evidence" value="ECO:0007669"/>
    <property type="project" value="UniProtKB-KW"/>
</dbReference>
<dbReference type="PANTHER" id="PTHR11960">
    <property type="entry name" value="EUKARYOTIC TRANSLATION INITIATION FACTOR 4E RELATED"/>
    <property type="match status" value="1"/>
</dbReference>
<accession>A0A226EGV9</accession>
<proteinExistence type="evidence at transcript level"/>
<dbReference type="EMBL" id="LNIX01000003">
    <property type="protein sequence ID" value="OXA56865.1"/>
    <property type="molecule type" value="Genomic_DNA"/>
</dbReference>
<dbReference type="GO" id="GO:0016281">
    <property type="term" value="C:eukaryotic translation initiation factor 4F complex"/>
    <property type="evidence" value="ECO:0007669"/>
    <property type="project" value="TreeGrafter"/>
</dbReference>
<sequence>MSVAVEEEISHGNGTADPTTTVDLIEIEGQKHQLQNKWKFWYFENNKDKSWEDNLRVVSEFWTVEDFWSIFNHIKSASDLRTGCSYFVFKDGIKPMWEDPINRPGGRWLVSFDKRYRQQLDHQWLEVLLCLIGEAFDDDGDDICGVVVDVRNKLDKISIWTRNCKNNDSILNIGKTVKTRLNLPPSQMTYESHEATSSKTSSSAKHMLTL</sequence>
<dbReference type="OMA" id="VKPRICL"/>
<keyword evidence="5 6" id="KW-0648">Protein biosynthesis</keyword>
<dbReference type="OrthoDB" id="590761at2759"/>
<dbReference type="AlphaFoldDB" id="A0A226EGV9"/>
<comment type="similarity">
    <text evidence="1 6">Belongs to the eukaryotic initiation factor 4E family.</text>
</comment>
<evidence type="ECO:0000256" key="6">
    <source>
        <dbReference type="RuleBase" id="RU004374"/>
    </source>
</evidence>
<reference evidence="9" key="2">
    <citation type="journal article" date="2019" name="Sci. Rep.">
        <title>No signal of deleterious mutation accumulation in conserved gene sequences of extant asexual hexapods.</title>
        <authorList>
            <person name="Brandt A."/>
            <person name="Bast J."/>
            <person name="Scheu S."/>
            <person name="Meusemann K."/>
            <person name="Donath A."/>
            <person name="Schuette K."/>
            <person name="Machida R."/>
            <person name="Kraaijeveld K."/>
        </authorList>
    </citation>
    <scope>NUCLEOTIDE SEQUENCE</scope>
    <source>
        <strain evidence="9">OG9567</strain>
    </source>
</reference>
<evidence type="ECO:0000313" key="10">
    <source>
        <dbReference type="Proteomes" id="UP000198287"/>
    </source>
</evidence>
<gene>
    <name evidence="8" type="ORF">Fcan01_07370</name>
</gene>
<feature type="compositionally biased region" description="Low complexity" evidence="7">
    <location>
        <begin position="197"/>
        <end position="210"/>
    </location>
</feature>
<dbReference type="InterPro" id="IPR001040">
    <property type="entry name" value="TIF_eIF_4E"/>
</dbReference>
<organism evidence="8 10">
    <name type="scientific">Folsomia candida</name>
    <name type="common">Springtail</name>
    <dbReference type="NCBI Taxonomy" id="158441"/>
    <lineage>
        <taxon>Eukaryota</taxon>
        <taxon>Metazoa</taxon>
        <taxon>Ecdysozoa</taxon>
        <taxon>Arthropoda</taxon>
        <taxon>Hexapoda</taxon>
        <taxon>Collembola</taxon>
        <taxon>Entomobryomorpha</taxon>
        <taxon>Isotomoidea</taxon>
        <taxon>Isotomidae</taxon>
        <taxon>Proisotominae</taxon>
        <taxon>Folsomia</taxon>
    </lineage>
</organism>
<evidence type="ECO:0000256" key="1">
    <source>
        <dbReference type="ARBA" id="ARBA00009860"/>
    </source>
</evidence>
<dbReference type="PANTHER" id="PTHR11960:SF8">
    <property type="entry name" value="EUKARYOTIC TRANSLATION INITIATION FACTOR 4E1-RELATED"/>
    <property type="match status" value="1"/>
</dbReference>
<evidence type="ECO:0000256" key="4">
    <source>
        <dbReference type="ARBA" id="ARBA00022884"/>
    </source>
</evidence>
<feature type="region of interest" description="Disordered" evidence="7">
    <location>
        <begin position="188"/>
        <end position="210"/>
    </location>
</feature>
<evidence type="ECO:0000313" key="8">
    <source>
        <dbReference type="EMBL" id="OXA56865.1"/>
    </source>
</evidence>
<evidence type="ECO:0000256" key="7">
    <source>
        <dbReference type="SAM" id="MobiDB-lite"/>
    </source>
</evidence>
<evidence type="ECO:0000313" key="9">
    <source>
        <dbReference type="EMBL" id="QBH73396.1"/>
    </source>
</evidence>
<dbReference type="Gene3D" id="3.30.760.10">
    <property type="entry name" value="RNA Cap, Translation Initiation Factor Eif4e"/>
    <property type="match status" value="1"/>
</dbReference>
<dbReference type="EMBL" id="MH638006">
    <property type="protein sequence ID" value="QBH73396.1"/>
    <property type="molecule type" value="mRNA"/>
</dbReference>
<name>A0A226EGV9_FOLCA</name>
<dbReference type="GO" id="GO:0000340">
    <property type="term" value="F:RNA 7-methylguanosine cap binding"/>
    <property type="evidence" value="ECO:0007669"/>
    <property type="project" value="TreeGrafter"/>
</dbReference>
<dbReference type="SUPFAM" id="SSF55418">
    <property type="entry name" value="eIF4e-like"/>
    <property type="match status" value="1"/>
</dbReference>
<evidence type="ECO:0000256" key="3">
    <source>
        <dbReference type="ARBA" id="ARBA00022845"/>
    </source>
</evidence>
<dbReference type="Pfam" id="PF01652">
    <property type="entry name" value="IF4E"/>
    <property type="match status" value="1"/>
</dbReference>
<keyword evidence="3" id="KW-0810">Translation regulation</keyword>
<dbReference type="GO" id="GO:0003743">
    <property type="term" value="F:translation initiation factor activity"/>
    <property type="evidence" value="ECO:0007669"/>
    <property type="project" value="UniProtKB-KW"/>
</dbReference>
<keyword evidence="2 6" id="KW-0396">Initiation factor</keyword>
<evidence type="ECO:0000256" key="2">
    <source>
        <dbReference type="ARBA" id="ARBA00022540"/>
    </source>
</evidence>